<dbReference type="InterPro" id="IPR009056">
    <property type="entry name" value="Cyt_c-like_dom"/>
</dbReference>
<protein>
    <submittedName>
        <fullName evidence="7">Putative cytochrome c</fullName>
    </submittedName>
</protein>
<keyword evidence="1 4" id="KW-0349">Heme</keyword>
<gene>
    <name evidence="7" type="ordered locus">RGE_20230</name>
</gene>
<dbReference type="GO" id="GO:0009055">
    <property type="term" value="F:electron transfer activity"/>
    <property type="evidence" value="ECO:0007669"/>
    <property type="project" value="InterPro"/>
</dbReference>
<evidence type="ECO:0000256" key="3">
    <source>
        <dbReference type="ARBA" id="ARBA00023004"/>
    </source>
</evidence>
<proteinExistence type="predicted"/>
<dbReference type="RefSeq" id="WP_014428227.1">
    <property type="nucleotide sequence ID" value="NC_017075.1"/>
</dbReference>
<reference evidence="7 8" key="1">
    <citation type="journal article" date="2012" name="J. Bacteriol.">
        <title>Complete genome sequence of phototrophic betaproteobacterium Rubrivivax gelatinosus IL144.</title>
        <authorList>
            <person name="Nagashima S."/>
            <person name="Kamimura A."/>
            <person name="Shimizu T."/>
            <person name="Nakamura-isaki S."/>
            <person name="Aono E."/>
            <person name="Sakamoto K."/>
            <person name="Ichikawa N."/>
            <person name="Nakazawa H."/>
            <person name="Sekine M."/>
            <person name="Yamazaki S."/>
            <person name="Fujita N."/>
            <person name="Shimada K."/>
            <person name="Hanada S."/>
            <person name="Nagashima K.V.P."/>
        </authorList>
    </citation>
    <scope>NUCLEOTIDE SEQUENCE [LARGE SCALE GENOMIC DNA]</scope>
    <source>
        <strain evidence="8">NBRC 100245 / IL144</strain>
    </source>
</reference>
<evidence type="ECO:0000313" key="8">
    <source>
        <dbReference type="Proteomes" id="UP000007883"/>
    </source>
</evidence>
<evidence type="ECO:0000256" key="1">
    <source>
        <dbReference type="ARBA" id="ARBA00022617"/>
    </source>
</evidence>
<keyword evidence="8" id="KW-1185">Reference proteome</keyword>
<dbReference type="EMBL" id="AP012320">
    <property type="protein sequence ID" value="BAL95364.1"/>
    <property type="molecule type" value="Genomic_DNA"/>
</dbReference>
<evidence type="ECO:0000259" key="6">
    <source>
        <dbReference type="PROSITE" id="PS51007"/>
    </source>
</evidence>
<dbReference type="PATRIC" id="fig|983917.3.peg.1953"/>
<dbReference type="STRING" id="983917.RGE_20230"/>
<dbReference type="KEGG" id="rge:RGE_20230"/>
<evidence type="ECO:0000256" key="4">
    <source>
        <dbReference type="PROSITE-ProRule" id="PRU00433"/>
    </source>
</evidence>
<keyword evidence="5" id="KW-0732">Signal</keyword>
<keyword evidence="2 4" id="KW-0479">Metal-binding</keyword>
<dbReference type="AlphaFoldDB" id="I0HQS7"/>
<sequence length="110" mass="11368">MPLLVDFARLALACTPLVAAASALAGATPSPDVSMLAGACVNCHRSGPAAATPSSIPALQGYTEEQLRLRLTALRSGQVPDATVMPRLMRALGDDEIAALARWFAQGPAR</sequence>
<name>I0HQS7_RUBGI</name>
<dbReference type="PROSITE" id="PS51007">
    <property type="entry name" value="CYTC"/>
    <property type="match status" value="1"/>
</dbReference>
<dbReference type="GO" id="GO:0020037">
    <property type="term" value="F:heme binding"/>
    <property type="evidence" value="ECO:0007669"/>
    <property type="project" value="InterPro"/>
</dbReference>
<feature type="chain" id="PRO_5003628369" evidence="5">
    <location>
        <begin position="26"/>
        <end position="110"/>
    </location>
</feature>
<keyword evidence="3 4" id="KW-0408">Iron</keyword>
<feature type="signal peptide" evidence="5">
    <location>
        <begin position="1"/>
        <end position="25"/>
    </location>
</feature>
<evidence type="ECO:0000256" key="5">
    <source>
        <dbReference type="SAM" id="SignalP"/>
    </source>
</evidence>
<dbReference type="InterPro" id="IPR036909">
    <property type="entry name" value="Cyt_c-like_dom_sf"/>
</dbReference>
<dbReference type="Gene3D" id="1.10.760.10">
    <property type="entry name" value="Cytochrome c-like domain"/>
    <property type="match status" value="1"/>
</dbReference>
<feature type="domain" description="Cytochrome c" evidence="6">
    <location>
        <begin position="21"/>
        <end position="108"/>
    </location>
</feature>
<evidence type="ECO:0000313" key="7">
    <source>
        <dbReference type="EMBL" id="BAL95364.1"/>
    </source>
</evidence>
<dbReference type="eggNOG" id="COG2863">
    <property type="taxonomic scope" value="Bacteria"/>
</dbReference>
<evidence type="ECO:0000256" key="2">
    <source>
        <dbReference type="ARBA" id="ARBA00022723"/>
    </source>
</evidence>
<dbReference type="Proteomes" id="UP000007883">
    <property type="component" value="Chromosome"/>
</dbReference>
<dbReference type="HOGENOM" id="CLU_128253_2_2_4"/>
<dbReference type="GO" id="GO:0046872">
    <property type="term" value="F:metal ion binding"/>
    <property type="evidence" value="ECO:0007669"/>
    <property type="project" value="UniProtKB-KW"/>
</dbReference>
<dbReference type="SUPFAM" id="SSF46626">
    <property type="entry name" value="Cytochrome c"/>
    <property type="match status" value="1"/>
</dbReference>
<accession>I0HQS7</accession>
<organism evidence="7 8">
    <name type="scientific">Rubrivivax gelatinosus (strain NBRC 100245 / IL144)</name>
    <dbReference type="NCBI Taxonomy" id="983917"/>
    <lineage>
        <taxon>Bacteria</taxon>
        <taxon>Pseudomonadati</taxon>
        <taxon>Pseudomonadota</taxon>
        <taxon>Betaproteobacteria</taxon>
        <taxon>Burkholderiales</taxon>
        <taxon>Sphaerotilaceae</taxon>
        <taxon>Rubrivivax</taxon>
    </lineage>
</organism>